<evidence type="ECO:0000256" key="9">
    <source>
        <dbReference type="ARBA" id="ARBA00022771"/>
    </source>
</evidence>
<comment type="pathway">
    <text evidence="4">Protein modification; protein ubiquitination.</text>
</comment>
<dbReference type="OrthoDB" id="5817083at2759"/>
<evidence type="ECO:0000256" key="4">
    <source>
        <dbReference type="ARBA" id="ARBA00004906"/>
    </source>
</evidence>
<dbReference type="eggNOG" id="KOG3053">
    <property type="taxonomic scope" value="Eukaryota"/>
</dbReference>
<dbReference type="CDD" id="cd16701">
    <property type="entry name" value="RING_CH-C4HC3_MARCH5"/>
    <property type="match status" value="1"/>
</dbReference>
<keyword evidence="7 20" id="KW-0812">Transmembrane</keyword>
<dbReference type="GO" id="GO:0000209">
    <property type="term" value="P:protein polyubiquitination"/>
    <property type="evidence" value="ECO:0000318"/>
    <property type="project" value="GO_Central"/>
</dbReference>
<dbReference type="Gene3D" id="3.30.40.10">
    <property type="entry name" value="Zinc/RING finger domain, C3HC4 (zinc finger)"/>
    <property type="match status" value="1"/>
</dbReference>
<accession>E9GXT4</accession>
<evidence type="ECO:0000256" key="13">
    <source>
        <dbReference type="ARBA" id="ARBA00022989"/>
    </source>
</evidence>
<evidence type="ECO:0000256" key="20">
    <source>
        <dbReference type="SAM" id="Phobius"/>
    </source>
</evidence>
<evidence type="ECO:0000256" key="6">
    <source>
        <dbReference type="ARBA" id="ARBA00022679"/>
    </source>
</evidence>
<dbReference type="SMART" id="SM00744">
    <property type="entry name" value="RINGv"/>
    <property type="match status" value="1"/>
</dbReference>
<dbReference type="GO" id="GO:0090140">
    <property type="term" value="P:regulation of mitochondrial fission"/>
    <property type="evidence" value="ECO:0000318"/>
    <property type="project" value="GO_Central"/>
</dbReference>
<dbReference type="EMBL" id="GL732573">
    <property type="protein sequence ID" value="EFX75760.1"/>
    <property type="molecule type" value="Genomic_DNA"/>
</dbReference>
<dbReference type="EC" id="2.3.2.27" evidence="5"/>
<evidence type="ECO:0000259" key="21">
    <source>
        <dbReference type="PROSITE" id="PS51292"/>
    </source>
</evidence>
<keyword evidence="10" id="KW-0833">Ubl conjugation pathway</keyword>
<proteinExistence type="predicted"/>
<gene>
    <name evidence="22" type="ORF">DAPPUDRAFT_306676</name>
</gene>
<keyword evidence="6" id="KW-0808">Transferase</keyword>
<dbReference type="FunFam" id="3.30.40.10:FF:000262">
    <property type="entry name" value="E3 ubiquitin-protein ligase MARCH5"/>
    <property type="match status" value="1"/>
</dbReference>
<feature type="transmembrane region" description="Helical" evidence="20">
    <location>
        <begin position="254"/>
        <end position="271"/>
    </location>
</feature>
<keyword evidence="12" id="KW-0862">Zinc</keyword>
<dbReference type="OMA" id="KRYCWVC"/>
<dbReference type="KEGG" id="dpx:DAPPUDRAFT_306676"/>
<sequence>MEETEEPVIETNRREDLHDDNKRYCWVCFATDEDDLTAVWVQPCQCSGTTRWVHESCLQRWVDEKQKGNSLERVHCPQCNTQYVIVFPPIGKLILVLDIADRIIYRVCPFIAAGVVIGSIYWTAVTYGALTIMQAVGAKEGLALMEQSDPLFLLIGLPTVPIMLILGRLVRWEEALLGFLNKNVPRVPIVKHLLPTFQIASDSVRPHTQGTEPPFSDPVSATRVLCGALIFPSMAVLFGKLLFHPVHSNLKKTFFGGIAFLMLKGALKIYYKQQILIRQYQRRVLDFAKRPSDGKEIKTSSNTNP</sequence>
<evidence type="ECO:0000256" key="11">
    <source>
        <dbReference type="ARBA" id="ARBA00022787"/>
    </source>
</evidence>
<keyword evidence="14" id="KW-0496">Mitochondrion</keyword>
<comment type="catalytic activity">
    <reaction evidence="1">
        <text>S-ubiquitinyl-[E2 ubiquitin-conjugating enzyme]-L-cysteine + [acceptor protein]-L-lysine = [E2 ubiquitin-conjugating enzyme]-L-cysteine + N(6)-ubiquitinyl-[acceptor protein]-L-lysine.</text>
        <dbReference type="EC" id="2.3.2.27"/>
    </reaction>
</comment>
<evidence type="ECO:0000256" key="14">
    <source>
        <dbReference type="ARBA" id="ARBA00023128"/>
    </source>
</evidence>
<feature type="transmembrane region" description="Helical" evidence="20">
    <location>
        <begin position="224"/>
        <end position="242"/>
    </location>
</feature>
<evidence type="ECO:0000313" key="23">
    <source>
        <dbReference type="Proteomes" id="UP000000305"/>
    </source>
</evidence>
<evidence type="ECO:0000256" key="2">
    <source>
        <dbReference type="ARBA" id="ARBA00004225"/>
    </source>
</evidence>
<evidence type="ECO:0000256" key="19">
    <source>
        <dbReference type="ARBA" id="ARBA00043231"/>
    </source>
</evidence>
<evidence type="ECO:0000256" key="18">
    <source>
        <dbReference type="ARBA" id="ARBA00043185"/>
    </source>
</evidence>
<feature type="transmembrane region" description="Helical" evidence="20">
    <location>
        <begin position="150"/>
        <end position="170"/>
    </location>
</feature>
<evidence type="ECO:0000256" key="16">
    <source>
        <dbReference type="ARBA" id="ARBA00040151"/>
    </source>
</evidence>
<evidence type="ECO:0000256" key="7">
    <source>
        <dbReference type="ARBA" id="ARBA00022692"/>
    </source>
</evidence>
<dbReference type="InterPro" id="IPR011016">
    <property type="entry name" value="Znf_RING-CH"/>
</dbReference>
<evidence type="ECO:0000256" key="1">
    <source>
        <dbReference type="ARBA" id="ARBA00000900"/>
    </source>
</evidence>
<dbReference type="Proteomes" id="UP000000305">
    <property type="component" value="Unassembled WGS sequence"/>
</dbReference>
<evidence type="ECO:0000256" key="15">
    <source>
        <dbReference type="ARBA" id="ARBA00023136"/>
    </source>
</evidence>
<dbReference type="PROSITE" id="PS51292">
    <property type="entry name" value="ZF_RING_CH"/>
    <property type="match status" value="1"/>
</dbReference>
<keyword evidence="13 20" id="KW-1133">Transmembrane helix</keyword>
<dbReference type="InParanoid" id="E9GXT4"/>
<keyword evidence="15 20" id="KW-0472">Membrane</keyword>
<evidence type="ECO:0000256" key="8">
    <source>
        <dbReference type="ARBA" id="ARBA00022723"/>
    </source>
</evidence>
<dbReference type="PANTHER" id="PTHR46283">
    <property type="entry name" value="E3 UBIQUITIN-PROTEIN LIGASE MARCH5"/>
    <property type="match status" value="1"/>
</dbReference>
<feature type="domain" description="RING-CH-type" evidence="21">
    <location>
        <begin position="17"/>
        <end position="86"/>
    </location>
</feature>
<evidence type="ECO:0000256" key="12">
    <source>
        <dbReference type="ARBA" id="ARBA00022833"/>
    </source>
</evidence>
<evidence type="ECO:0000256" key="10">
    <source>
        <dbReference type="ARBA" id="ARBA00022786"/>
    </source>
</evidence>
<organism evidence="22 23">
    <name type="scientific">Daphnia pulex</name>
    <name type="common">Water flea</name>
    <dbReference type="NCBI Taxonomy" id="6669"/>
    <lineage>
        <taxon>Eukaryota</taxon>
        <taxon>Metazoa</taxon>
        <taxon>Ecdysozoa</taxon>
        <taxon>Arthropoda</taxon>
        <taxon>Crustacea</taxon>
        <taxon>Branchiopoda</taxon>
        <taxon>Diplostraca</taxon>
        <taxon>Cladocera</taxon>
        <taxon>Anomopoda</taxon>
        <taxon>Daphniidae</taxon>
        <taxon>Daphnia</taxon>
    </lineage>
</organism>
<dbReference type="Pfam" id="PF12906">
    <property type="entry name" value="RINGv"/>
    <property type="match status" value="1"/>
</dbReference>
<dbReference type="FunCoup" id="E9GXT4">
    <property type="interactions" value="701"/>
</dbReference>
<keyword evidence="9" id="KW-0863">Zinc-finger</keyword>
<comment type="subcellular location">
    <subcellularLocation>
        <location evidence="2">Mitochondrion membrane</location>
        <topology evidence="2">Multi-pass membrane protein</topology>
    </subcellularLocation>
    <subcellularLocation>
        <location evidence="3">Mitochondrion outer membrane</location>
    </subcellularLocation>
</comment>
<evidence type="ECO:0000313" key="22">
    <source>
        <dbReference type="EMBL" id="EFX75760.1"/>
    </source>
</evidence>
<name>E9GXT4_DAPPU</name>
<dbReference type="GO" id="GO:0008270">
    <property type="term" value="F:zinc ion binding"/>
    <property type="evidence" value="ECO:0007669"/>
    <property type="project" value="UniProtKB-KW"/>
</dbReference>
<evidence type="ECO:0000256" key="17">
    <source>
        <dbReference type="ARBA" id="ARBA00043044"/>
    </source>
</evidence>
<dbReference type="GO" id="GO:0061630">
    <property type="term" value="F:ubiquitin protein ligase activity"/>
    <property type="evidence" value="ECO:0000318"/>
    <property type="project" value="GO_Central"/>
</dbReference>
<dbReference type="InterPro" id="IPR013083">
    <property type="entry name" value="Znf_RING/FYVE/PHD"/>
</dbReference>
<feature type="transmembrane region" description="Helical" evidence="20">
    <location>
        <begin position="107"/>
        <end position="130"/>
    </location>
</feature>
<dbReference type="SUPFAM" id="SSF57850">
    <property type="entry name" value="RING/U-box"/>
    <property type="match status" value="1"/>
</dbReference>
<dbReference type="AlphaFoldDB" id="E9GXT4"/>
<protein>
    <recommendedName>
        <fullName evidence="16">E3 ubiquitin-protein ligase MARCHF5</fullName>
        <ecNumber evidence="5">2.3.2.27</ecNumber>
    </recommendedName>
    <alternativeName>
        <fullName evidence="18">Membrane-associated RING finger protein 5</fullName>
    </alternativeName>
    <alternativeName>
        <fullName evidence="17">Membrane-associated RING-CH protein V</fullName>
    </alternativeName>
    <alternativeName>
        <fullName evidence="19">RING-type E3 ubiquitin transferase MARCHF5</fullName>
    </alternativeName>
</protein>
<dbReference type="HOGENOM" id="CLU_046472_1_1_1"/>
<evidence type="ECO:0000256" key="5">
    <source>
        <dbReference type="ARBA" id="ARBA00012483"/>
    </source>
</evidence>
<keyword evidence="8" id="KW-0479">Metal-binding</keyword>
<reference evidence="22 23" key="1">
    <citation type="journal article" date="2011" name="Science">
        <title>The ecoresponsive genome of Daphnia pulex.</title>
        <authorList>
            <person name="Colbourne J.K."/>
            <person name="Pfrender M.E."/>
            <person name="Gilbert D."/>
            <person name="Thomas W.K."/>
            <person name="Tucker A."/>
            <person name="Oakley T.H."/>
            <person name="Tokishita S."/>
            <person name="Aerts A."/>
            <person name="Arnold G.J."/>
            <person name="Basu M.K."/>
            <person name="Bauer D.J."/>
            <person name="Caceres C.E."/>
            <person name="Carmel L."/>
            <person name="Casola C."/>
            <person name="Choi J.H."/>
            <person name="Detter J.C."/>
            <person name="Dong Q."/>
            <person name="Dusheyko S."/>
            <person name="Eads B.D."/>
            <person name="Frohlich T."/>
            <person name="Geiler-Samerotte K.A."/>
            <person name="Gerlach D."/>
            <person name="Hatcher P."/>
            <person name="Jogdeo S."/>
            <person name="Krijgsveld J."/>
            <person name="Kriventseva E.V."/>
            <person name="Kultz D."/>
            <person name="Laforsch C."/>
            <person name="Lindquist E."/>
            <person name="Lopez J."/>
            <person name="Manak J.R."/>
            <person name="Muller J."/>
            <person name="Pangilinan J."/>
            <person name="Patwardhan R.P."/>
            <person name="Pitluck S."/>
            <person name="Pritham E.J."/>
            <person name="Rechtsteiner A."/>
            <person name="Rho M."/>
            <person name="Rogozin I.B."/>
            <person name="Sakarya O."/>
            <person name="Salamov A."/>
            <person name="Schaack S."/>
            <person name="Shapiro H."/>
            <person name="Shiga Y."/>
            <person name="Skalitzky C."/>
            <person name="Smith Z."/>
            <person name="Souvorov A."/>
            <person name="Sung W."/>
            <person name="Tang Z."/>
            <person name="Tsuchiya D."/>
            <person name="Tu H."/>
            <person name="Vos H."/>
            <person name="Wang M."/>
            <person name="Wolf Y.I."/>
            <person name="Yamagata H."/>
            <person name="Yamada T."/>
            <person name="Ye Y."/>
            <person name="Shaw J.R."/>
            <person name="Andrews J."/>
            <person name="Crease T.J."/>
            <person name="Tang H."/>
            <person name="Lucas S.M."/>
            <person name="Robertson H.M."/>
            <person name="Bork P."/>
            <person name="Koonin E.V."/>
            <person name="Zdobnov E.M."/>
            <person name="Grigoriev I.V."/>
            <person name="Lynch M."/>
            <person name="Boore J.L."/>
        </authorList>
    </citation>
    <scope>NUCLEOTIDE SEQUENCE [LARGE SCALE GENOMIC DNA]</scope>
</reference>
<keyword evidence="23" id="KW-1185">Reference proteome</keyword>
<dbReference type="STRING" id="6669.E9GXT4"/>
<keyword evidence="11" id="KW-1000">Mitochondrion outer membrane</keyword>
<evidence type="ECO:0000256" key="3">
    <source>
        <dbReference type="ARBA" id="ARBA00004294"/>
    </source>
</evidence>
<dbReference type="GO" id="GO:0005741">
    <property type="term" value="C:mitochondrial outer membrane"/>
    <property type="evidence" value="ECO:0000318"/>
    <property type="project" value="GO_Central"/>
</dbReference>